<evidence type="ECO:0000259" key="6">
    <source>
        <dbReference type="PROSITE" id="PS50011"/>
    </source>
</evidence>
<dbReference type="EMBL" id="HBFQ01038000">
    <property type="protein sequence ID" value="CAD8852546.1"/>
    <property type="molecule type" value="Transcribed_RNA"/>
</dbReference>
<dbReference type="PROSITE" id="PS50003">
    <property type="entry name" value="PH_DOMAIN"/>
    <property type="match status" value="1"/>
</dbReference>
<organism evidence="7">
    <name type="scientific">Noctiluca scintillans</name>
    <name type="common">Sea sparkle</name>
    <name type="synonym">Red tide dinoflagellate</name>
    <dbReference type="NCBI Taxonomy" id="2966"/>
    <lineage>
        <taxon>Eukaryota</taxon>
        <taxon>Sar</taxon>
        <taxon>Alveolata</taxon>
        <taxon>Dinophyceae</taxon>
        <taxon>Noctilucales</taxon>
        <taxon>Noctilucaceae</taxon>
        <taxon>Noctiluca</taxon>
    </lineage>
</organism>
<dbReference type="Pfam" id="PF00069">
    <property type="entry name" value="Pkinase"/>
    <property type="match status" value="1"/>
</dbReference>
<dbReference type="PANTHER" id="PTHR24348">
    <property type="entry name" value="SERINE/THREONINE-PROTEIN KINASE UNC-51-RELATED"/>
    <property type="match status" value="1"/>
</dbReference>
<keyword evidence="3" id="KW-0418">Kinase</keyword>
<keyword evidence="4" id="KW-0067">ATP-binding</keyword>
<dbReference type="GO" id="GO:0005829">
    <property type="term" value="C:cytosol"/>
    <property type="evidence" value="ECO:0007669"/>
    <property type="project" value="TreeGrafter"/>
</dbReference>
<evidence type="ECO:0000256" key="3">
    <source>
        <dbReference type="ARBA" id="ARBA00022777"/>
    </source>
</evidence>
<evidence type="ECO:0000313" key="7">
    <source>
        <dbReference type="EMBL" id="CAD8852546.1"/>
    </source>
</evidence>
<dbReference type="CDD" id="cd00180">
    <property type="entry name" value="PKc"/>
    <property type="match status" value="1"/>
</dbReference>
<evidence type="ECO:0000256" key="1">
    <source>
        <dbReference type="ARBA" id="ARBA00022679"/>
    </source>
</evidence>
<protein>
    <recommendedName>
        <fullName evidence="8">Protein kinase domain-containing protein</fullName>
    </recommendedName>
</protein>
<dbReference type="GO" id="GO:0005776">
    <property type="term" value="C:autophagosome"/>
    <property type="evidence" value="ECO:0007669"/>
    <property type="project" value="TreeGrafter"/>
</dbReference>
<dbReference type="InterPro" id="IPR001849">
    <property type="entry name" value="PH_domain"/>
</dbReference>
<dbReference type="GO" id="GO:0000045">
    <property type="term" value="P:autophagosome assembly"/>
    <property type="evidence" value="ECO:0007669"/>
    <property type="project" value="TreeGrafter"/>
</dbReference>
<feature type="domain" description="Protein kinase" evidence="6">
    <location>
        <begin position="66"/>
        <end position="380"/>
    </location>
</feature>
<dbReference type="InterPro" id="IPR008271">
    <property type="entry name" value="Ser/Thr_kinase_AS"/>
</dbReference>
<dbReference type="PANTHER" id="PTHR24348:SF22">
    <property type="entry name" value="NON-SPECIFIC SERINE_THREONINE PROTEIN KINASE"/>
    <property type="match status" value="1"/>
</dbReference>
<dbReference type="SUPFAM" id="SSF56112">
    <property type="entry name" value="Protein kinase-like (PK-like)"/>
    <property type="match status" value="1"/>
</dbReference>
<dbReference type="SUPFAM" id="SSF50729">
    <property type="entry name" value="PH domain-like"/>
    <property type="match status" value="1"/>
</dbReference>
<keyword evidence="2" id="KW-0547">Nucleotide-binding</keyword>
<dbReference type="PROSITE" id="PS00108">
    <property type="entry name" value="PROTEIN_KINASE_ST"/>
    <property type="match status" value="1"/>
</dbReference>
<dbReference type="GO" id="GO:0016020">
    <property type="term" value="C:membrane"/>
    <property type="evidence" value="ECO:0007669"/>
    <property type="project" value="TreeGrafter"/>
</dbReference>
<proteinExistence type="predicted"/>
<dbReference type="GO" id="GO:0005524">
    <property type="term" value="F:ATP binding"/>
    <property type="evidence" value="ECO:0007669"/>
    <property type="project" value="UniProtKB-KW"/>
</dbReference>
<dbReference type="AlphaFoldDB" id="A0A7S1AFF4"/>
<evidence type="ECO:0000256" key="2">
    <source>
        <dbReference type="ARBA" id="ARBA00022741"/>
    </source>
</evidence>
<dbReference type="CDD" id="cd00821">
    <property type="entry name" value="PH"/>
    <property type="match status" value="1"/>
</dbReference>
<dbReference type="SMART" id="SM00233">
    <property type="entry name" value="PH"/>
    <property type="match status" value="2"/>
</dbReference>
<dbReference type="InterPro" id="IPR011009">
    <property type="entry name" value="Kinase-like_dom_sf"/>
</dbReference>
<feature type="domain" description="PH" evidence="5">
    <location>
        <begin position="430"/>
        <end position="538"/>
    </location>
</feature>
<dbReference type="SMART" id="SM00220">
    <property type="entry name" value="S_TKc"/>
    <property type="match status" value="1"/>
</dbReference>
<dbReference type="InterPro" id="IPR000719">
    <property type="entry name" value="Prot_kinase_dom"/>
</dbReference>
<keyword evidence="1" id="KW-0808">Transferase</keyword>
<dbReference type="GO" id="GO:0000407">
    <property type="term" value="C:phagophore assembly site"/>
    <property type="evidence" value="ECO:0007669"/>
    <property type="project" value="TreeGrafter"/>
</dbReference>
<name>A0A7S1AFF4_NOCSC</name>
<gene>
    <name evidence="7" type="ORF">NSCI0253_LOCUS26896</name>
</gene>
<reference evidence="7" key="1">
    <citation type="submission" date="2021-01" db="EMBL/GenBank/DDBJ databases">
        <authorList>
            <person name="Corre E."/>
            <person name="Pelletier E."/>
            <person name="Niang G."/>
            <person name="Scheremetjew M."/>
            <person name="Finn R."/>
            <person name="Kale V."/>
            <person name="Holt S."/>
            <person name="Cochrane G."/>
            <person name="Meng A."/>
            <person name="Brown T."/>
            <person name="Cohen L."/>
        </authorList>
    </citation>
    <scope>NUCLEOTIDE SEQUENCE</scope>
</reference>
<accession>A0A7S1AFF4</accession>
<evidence type="ECO:0000256" key="4">
    <source>
        <dbReference type="ARBA" id="ARBA00022840"/>
    </source>
</evidence>
<dbReference type="GO" id="GO:0010506">
    <property type="term" value="P:regulation of autophagy"/>
    <property type="evidence" value="ECO:0007669"/>
    <property type="project" value="InterPro"/>
</dbReference>
<dbReference type="Gene3D" id="2.30.29.30">
    <property type="entry name" value="Pleckstrin-homology domain (PH domain)/Phosphotyrosine-binding domain (PTB)"/>
    <property type="match status" value="1"/>
</dbReference>
<dbReference type="PROSITE" id="PS50011">
    <property type="entry name" value="PROTEIN_KINASE_DOM"/>
    <property type="match status" value="1"/>
</dbReference>
<evidence type="ECO:0000259" key="5">
    <source>
        <dbReference type="PROSITE" id="PS50003"/>
    </source>
</evidence>
<dbReference type="Gene3D" id="1.10.510.10">
    <property type="entry name" value="Transferase(Phosphotransferase) domain 1"/>
    <property type="match status" value="1"/>
</dbReference>
<evidence type="ECO:0008006" key="8">
    <source>
        <dbReference type="Google" id="ProtNLM"/>
    </source>
</evidence>
<dbReference type="InterPro" id="IPR045269">
    <property type="entry name" value="Atg1-like"/>
</dbReference>
<dbReference type="GO" id="GO:0004674">
    <property type="term" value="F:protein serine/threonine kinase activity"/>
    <property type="evidence" value="ECO:0007669"/>
    <property type="project" value="InterPro"/>
</dbReference>
<sequence>MGCAQIIPVDCSTDVSLKAEDAARGSRVKLVSALVPIPVVTPDFAVPPLQGDEHHKVVLGKYRMFMSKEDIMGEGSSSICRRGECIRTARPVAIKMYKETKKRIGDDAVKNLKFQRQIHVLQQLQKPFQKCDDRSLWHEQLAHVKPSKLFMQLVDYSQDENGKPVADEADGVMYIVTELAQYSLKDYLGVRRDQSRPLPKTTVREIARAIIFVVAGLHAKGLVHIDLKPENLMMFNGRLKLIDVDGCVKIGTKVSIQDSSISFSPCYCAPEWAKFLTESDKSIVVSPALDAWSVGMTICELVHLDAVLKPTYADFLKNGHSHKEAGFLFMEWLANIKKAPLPKSVDQSGLDFADMITKWLLVTDHRKRRTLAECLSCPYIAKNPLSKSQAKKREVAAHDSCDEEEVFGESAADVQCARKARGSKEDPSNQPLHMGTLWKLNKGGDPNDPTQWLKRDMWIAANGSLCYFSHQEDTSVVLLDSEMLIGSKMKVFPQGAIKHAFQIVVPEKYAGERQVIVFGAENEKEIKKWIVQLTRAVTLNMEMTMRLGSHTAKELKEFKLSVKNRRMRVSESTRDLFGPSFKATLWKVKAAGDRTKEDDWFQRDMWLAKNGSLVYWSVKDQAELVYYTAADLLQARVKRISNGMSAKPWSFQIAVANTNGFDFTPGEFAAESGDLRELWISEFERVSQVYS</sequence>
<dbReference type="InterPro" id="IPR011993">
    <property type="entry name" value="PH-like_dom_sf"/>
</dbReference>